<evidence type="ECO:0000313" key="2">
    <source>
        <dbReference type="EMBL" id="KAG0254227.1"/>
    </source>
</evidence>
<keyword evidence="3" id="KW-1185">Reference proteome</keyword>
<feature type="compositionally biased region" description="Basic and acidic residues" evidence="1">
    <location>
        <begin position="21"/>
        <end position="31"/>
    </location>
</feature>
<feature type="compositionally biased region" description="Polar residues" evidence="1">
    <location>
        <begin position="1"/>
        <end position="12"/>
    </location>
</feature>
<organism evidence="2 3">
    <name type="scientific">Linnemannia exigua</name>
    <dbReference type="NCBI Taxonomy" id="604196"/>
    <lineage>
        <taxon>Eukaryota</taxon>
        <taxon>Fungi</taxon>
        <taxon>Fungi incertae sedis</taxon>
        <taxon>Mucoromycota</taxon>
        <taxon>Mortierellomycotina</taxon>
        <taxon>Mortierellomycetes</taxon>
        <taxon>Mortierellales</taxon>
        <taxon>Mortierellaceae</taxon>
        <taxon>Linnemannia</taxon>
    </lineage>
</organism>
<feature type="compositionally biased region" description="Polar residues" evidence="1">
    <location>
        <begin position="155"/>
        <end position="170"/>
    </location>
</feature>
<protein>
    <submittedName>
        <fullName evidence="2">Uncharacterized protein</fullName>
    </submittedName>
</protein>
<comment type="caution">
    <text evidence="2">The sequence shown here is derived from an EMBL/GenBank/DDBJ whole genome shotgun (WGS) entry which is preliminary data.</text>
</comment>
<evidence type="ECO:0000256" key="1">
    <source>
        <dbReference type="SAM" id="MobiDB-lite"/>
    </source>
</evidence>
<feature type="region of interest" description="Disordered" evidence="1">
    <location>
        <begin position="1"/>
        <end position="44"/>
    </location>
</feature>
<feature type="region of interest" description="Disordered" evidence="1">
    <location>
        <begin position="133"/>
        <end position="172"/>
    </location>
</feature>
<name>A0AAD4D1A4_9FUNG</name>
<gene>
    <name evidence="2" type="ORF">BGZ95_006109</name>
</gene>
<evidence type="ECO:0000313" key="3">
    <source>
        <dbReference type="Proteomes" id="UP001194580"/>
    </source>
</evidence>
<sequence>MASYQTNTSPSMDDQALEDDIGLRDDPHLIHYESGPTEDDSSSIYPLSTLTVESFDALVEPPTTKKAQATLSDNVASDFSSSVLPVDVKADATHLQRSPDNSVSMLNVETWSRSQLLSGGVPNLQSHLTVSAVPPSHLEPTAPQLIKQPRKMSTPIVTRQDWSPGTLQRSQETKLKDDNFPRIAYNSSNDTDCPQATVHSEPFATNVHADDHSNEQ</sequence>
<feature type="compositionally biased region" description="Polar residues" evidence="1">
    <location>
        <begin position="186"/>
        <end position="198"/>
    </location>
</feature>
<proteinExistence type="predicted"/>
<dbReference type="Proteomes" id="UP001194580">
    <property type="component" value="Unassembled WGS sequence"/>
</dbReference>
<feature type="region of interest" description="Disordered" evidence="1">
    <location>
        <begin position="186"/>
        <end position="216"/>
    </location>
</feature>
<dbReference type="AlphaFoldDB" id="A0AAD4D1A4"/>
<reference evidence="2" key="1">
    <citation type="journal article" date="2020" name="Fungal Divers.">
        <title>Resolving the Mortierellaceae phylogeny through synthesis of multi-gene phylogenetics and phylogenomics.</title>
        <authorList>
            <person name="Vandepol N."/>
            <person name="Liber J."/>
            <person name="Desiro A."/>
            <person name="Na H."/>
            <person name="Kennedy M."/>
            <person name="Barry K."/>
            <person name="Grigoriev I.V."/>
            <person name="Miller A.N."/>
            <person name="O'Donnell K."/>
            <person name="Stajich J.E."/>
            <person name="Bonito G."/>
        </authorList>
    </citation>
    <scope>NUCLEOTIDE SEQUENCE</scope>
    <source>
        <strain evidence="2">NRRL 28262</strain>
    </source>
</reference>
<dbReference type="EMBL" id="JAAAIL010002834">
    <property type="protein sequence ID" value="KAG0254227.1"/>
    <property type="molecule type" value="Genomic_DNA"/>
</dbReference>
<accession>A0AAD4D1A4</accession>